<dbReference type="RefSeq" id="WP_347167512.1">
    <property type="nucleotide sequence ID" value="NZ_JBDNCH010000002.1"/>
</dbReference>
<name>A0AAW9SPR6_9RHOB</name>
<evidence type="ECO:0000256" key="1">
    <source>
        <dbReference type="SAM" id="MobiDB-lite"/>
    </source>
</evidence>
<gene>
    <name evidence="2" type="ORF">ABFB10_17785</name>
</gene>
<accession>A0AAW9SPR6</accession>
<feature type="region of interest" description="Disordered" evidence="1">
    <location>
        <begin position="1"/>
        <end position="43"/>
    </location>
</feature>
<dbReference type="AlphaFoldDB" id="A0AAW9SPR6"/>
<sequence length="224" mass="24122">MQGEGAEDALPRPLQAHQVDPEDGALNLGEQPGLRVRGGAGGQRGGAMIRLRQRLKVQRQGRRAPLQQLCMIAAQQHARRVLHMGDDPDVARQRPQQGAQPLQFRGRGQRAAKLVGAEDQVVGTVARHLCGQIAGELVVQPGLFRRVDEAPVEAQAVHGPGGRTGHEKPRVVAGTGRAGKQHTLGSQLVAFRCEDAGYPVARGRVRPDVQRNPHQAMPPGLRFA</sequence>
<proteinExistence type="predicted"/>
<protein>
    <submittedName>
        <fullName evidence="2">Uncharacterized protein</fullName>
    </submittedName>
</protein>
<dbReference type="Proteomes" id="UP001428774">
    <property type="component" value="Unassembled WGS sequence"/>
</dbReference>
<reference evidence="2 3" key="1">
    <citation type="submission" date="2024-05" db="EMBL/GenBank/DDBJ databases">
        <title>Genome sequence of Ponticoccus litoralis KCCM 90028.</title>
        <authorList>
            <person name="Kim J.M."/>
            <person name="Lee J.K."/>
            <person name="Choi B.J."/>
            <person name="Bayburt H."/>
            <person name="Baek J.H."/>
            <person name="Jeon C.O."/>
        </authorList>
    </citation>
    <scope>NUCLEOTIDE SEQUENCE [LARGE SCALE GENOMIC DNA]</scope>
    <source>
        <strain evidence="2 3">KCCM 90028</strain>
    </source>
</reference>
<evidence type="ECO:0000313" key="3">
    <source>
        <dbReference type="Proteomes" id="UP001428774"/>
    </source>
</evidence>
<evidence type="ECO:0000313" key="2">
    <source>
        <dbReference type="EMBL" id="MEN9062556.1"/>
    </source>
</evidence>
<comment type="caution">
    <text evidence="2">The sequence shown here is derived from an EMBL/GenBank/DDBJ whole genome shotgun (WGS) entry which is preliminary data.</text>
</comment>
<dbReference type="EMBL" id="JBDNCH010000002">
    <property type="protein sequence ID" value="MEN9062556.1"/>
    <property type="molecule type" value="Genomic_DNA"/>
</dbReference>
<keyword evidence="3" id="KW-1185">Reference proteome</keyword>
<organism evidence="2 3">
    <name type="scientific">Ponticoccus litoralis</name>
    <dbReference type="NCBI Taxonomy" id="422297"/>
    <lineage>
        <taxon>Bacteria</taxon>
        <taxon>Pseudomonadati</taxon>
        <taxon>Pseudomonadota</taxon>
        <taxon>Alphaproteobacteria</taxon>
        <taxon>Rhodobacterales</taxon>
        <taxon>Roseobacteraceae</taxon>
        <taxon>Ponticoccus</taxon>
    </lineage>
</organism>